<feature type="region of interest" description="Disordered" evidence="1">
    <location>
        <begin position="120"/>
        <end position="161"/>
    </location>
</feature>
<keyword evidence="3" id="KW-1185">Reference proteome</keyword>
<comment type="caution">
    <text evidence="2">The sequence shown here is derived from an EMBL/GenBank/DDBJ whole genome shotgun (WGS) entry which is preliminary data.</text>
</comment>
<name>A0ABP0RHZ9_9DINO</name>
<evidence type="ECO:0000256" key="1">
    <source>
        <dbReference type="SAM" id="MobiDB-lite"/>
    </source>
</evidence>
<evidence type="ECO:0000313" key="3">
    <source>
        <dbReference type="Proteomes" id="UP001642484"/>
    </source>
</evidence>
<reference evidence="2 3" key="1">
    <citation type="submission" date="2024-02" db="EMBL/GenBank/DDBJ databases">
        <authorList>
            <person name="Chen Y."/>
            <person name="Shah S."/>
            <person name="Dougan E. K."/>
            <person name="Thang M."/>
            <person name="Chan C."/>
        </authorList>
    </citation>
    <scope>NUCLEOTIDE SEQUENCE [LARGE SCALE GENOMIC DNA]</scope>
</reference>
<gene>
    <name evidence="2" type="ORF">CCMP2556_LOCUS47248</name>
</gene>
<sequence length="174" mass="19110">VTQMLLLKFKMLKALADLPRLPAAFQEYLKHAMDPEKWSMAPHALMGAQAPEVFELAQLVRRFMTGEHDRILQAAVNNSQKDRVIACGQCRKAKSFCIPLQESHPELLNLTKGPIDKFKMSTMPSPLATAEPPSAEAPDANAEPELAADTDGEPVVESLSESTAQRKFLEAAAK</sequence>
<feature type="non-terminal residue" evidence="2">
    <location>
        <position position="1"/>
    </location>
</feature>
<feature type="non-terminal residue" evidence="2">
    <location>
        <position position="174"/>
    </location>
</feature>
<organism evidence="2 3">
    <name type="scientific">Durusdinium trenchii</name>
    <dbReference type="NCBI Taxonomy" id="1381693"/>
    <lineage>
        <taxon>Eukaryota</taxon>
        <taxon>Sar</taxon>
        <taxon>Alveolata</taxon>
        <taxon>Dinophyceae</taxon>
        <taxon>Suessiales</taxon>
        <taxon>Symbiodiniaceae</taxon>
        <taxon>Durusdinium</taxon>
    </lineage>
</organism>
<evidence type="ECO:0000313" key="2">
    <source>
        <dbReference type="EMBL" id="CAK9099894.1"/>
    </source>
</evidence>
<protein>
    <submittedName>
        <fullName evidence="2">Uncharacterized protein</fullName>
    </submittedName>
</protein>
<dbReference type="EMBL" id="CAXAMN010026013">
    <property type="protein sequence ID" value="CAK9099894.1"/>
    <property type="molecule type" value="Genomic_DNA"/>
</dbReference>
<proteinExistence type="predicted"/>
<accession>A0ABP0RHZ9</accession>
<dbReference type="Proteomes" id="UP001642484">
    <property type="component" value="Unassembled WGS sequence"/>
</dbReference>